<reference evidence="2 3" key="1">
    <citation type="journal article" date="2021" name="BMC Biol.">
        <title>Horizontally acquired antibacterial genes associated with adaptive radiation of ladybird beetles.</title>
        <authorList>
            <person name="Li H.S."/>
            <person name="Tang X.F."/>
            <person name="Huang Y.H."/>
            <person name="Xu Z.Y."/>
            <person name="Chen M.L."/>
            <person name="Du X.Y."/>
            <person name="Qiu B.Y."/>
            <person name="Chen P.T."/>
            <person name="Zhang W."/>
            <person name="Slipinski A."/>
            <person name="Escalona H.E."/>
            <person name="Waterhouse R.M."/>
            <person name="Zwick A."/>
            <person name="Pang H."/>
        </authorList>
    </citation>
    <scope>NUCLEOTIDE SEQUENCE [LARGE SCALE GENOMIC DNA]</scope>
    <source>
        <strain evidence="2">SYSU2018</strain>
    </source>
</reference>
<protein>
    <submittedName>
        <fullName evidence="2">Uncharacterized protein</fullName>
    </submittedName>
</protein>
<keyword evidence="3" id="KW-1185">Reference proteome</keyword>
<organism evidence="2 3">
    <name type="scientific">Cryptolaemus montrouzieri</name>
    <dbReference type="NCBI Taxonomy" id="559131"/>
    <lineage>
        <taxon>Eukaryota</taxon>
        <taxon>Metazoa</taxon>
        <taxon>Ecdysozoa</taxon>
        <taxon>Arthropoda</taxon>
        <taxon>Hexapoda</taxon>
        <taxon>Insecta</taxon>
        <taxon>Pterygota</taxon>
        <taxon>Neoptera</taxon>
        <taxon>Endopterygota</taxon>
        <taxon>Coleoptera</taxon>
        <taxon>Polyphaga</taxon>
        <taxon>Cucujiformia</taxon>
        <taxon>Coccinelloidea</taxon>
        <taxon>Coccinellidae</taxon>
        <taxon>Scymninae</taxon>
        <taxon>Scymnini</taxon>
        <taxon>Cryptolaemus</taxon>
    </lineage>
</organism>
<feature type="compositionally biased region" description="Basic residues" evidence="1">
    <location>
        <begin position="118"/>
        <end position="128"/>
    </location>
</feature>
<gene>
    <name evidence="2" type="ORF">HHI36_009050</name>
</gene>
<comment type="caution">
    <text evidence="2">The sequence shown here is derived from an EMBL/GenBank/DDBJ whole genome shotgun (WGS) entry which is preliminary data.</text>
</comment>
<feature type="compositionally biased region" description="Basic and acidic residues" evidence="1">
    <location>
        <begin position="103"/>
        <end position="117"/>
    </location>
</feature>
<feature type="compositionally biased region" description="Acidic residues" evidence="1">
    <location>
        <begin position="91"/>
        <end position="102"/>
    </location>
</feature>
<dbReference type="Proteomes" id="UP001516400">
    <property type="component" value="Unassembled WGS sequence"/>
</dbReference>
<feature type="region of interest" description="Disordered" evidence="1">
    <location>
        <begin position="38"/>
        <end position="136"/>
    </location>
</feature>
<evidence type="ECO:0000256" key="1">
    <source>
        <dbReference type="SAM" id="MobiDB-lite"/>
    </source>
</evidence>
<dbReference type="EMBL" id="JABFTP020000021">
    <property type="protein sequence ID" value="KAL3269993.1"/>
    <property type="molecule type" value="Genomic_DNA"/>
</dbReference>
<sequence length="179" mass="20442">MNSDEKNPADVAFFKAPTDRVEGVLRNVNAALTARRKNISDILRTTNNSRKESDDESSEGDDFKSPKNTVKRTRKSGKTSEIETANLFENLVEEDIDDEDLHEDNHPTEDDKDVEGNRKKKNTTKRPAKMAIGPLEKREKISPLIIRERKEWTNISNQMKQSGYSLTLLIIEEIAKKLD</sequence>
<name>A0ABD2MUB1_9CUCU</name>
<dbReference type="AlphaFoldDB" id="A0ABD2MUB1"/>
<proteinExistence type="predicted"/>
<evidence type="ECO:0000313" key="2">
    <source>
        <dbReference type="EMBL" id="KAL3269993.1"/>
    </source>
</evidence>
<evidence type="ECO:0000313" key="3">
    <source>
        <dbReference type="Proteomes" id="UP001516400"/>
    </source>
</evidence>
<accession>A0ABD2MUB1</accession>